<keyword evidence="1" id="KW-0812">Transmembrane</keyword>
<keyword evidence="1" id="KW-1133">Transmembrane helix</keyword>
<keyword evidence="4" id="KW-1185">Reference proteome</keyword>
<dbReference type="EMBL" id="JBHUMD010000017">
    <property type="protein sequence ID" value="MFD2602215.1"/>
    <property type="molecule type" value="Genomic_DNA"/>
</dbReference>
<dbReference type="InterPro" id="IPR050248">
    <property type="entry name" value="Polysacc_deacetylase_ArnD"/>
</dbReference>
<dbReference type="InterPro" id="IPR002509">
    <property type="entry name" value="NODB_dom"/>
</dbReference>
<dbReference type="EC" id="3.-.-.-" evidence="3"/>
<sequence>MLIHKINTGFFLAVIAFLVAYSVFDPLSWWVYLIPLALWFIITGLGSAFVQWGYHVKSLNRGEKSGNKIAITFDDGPTSETIKVLELLSKYDAKATFFCIGKQIEKHPDIFKQIIDGGHIVGNHTFNHLPEMGFYSTDKILAEIVKTDELVSRNGLQLKLFRPPYGVTNPNMAKALKRTGHAVIGWNIRSLDTVINDENHILKRITTRLAPGSIILLHDTSQKTVNVLEQLLILLKEQNLKAVAVNELLNIPAYEE</sequence>
<keyword evidence="3" id="KW-0378">Hydrolase</keyword>
<organism evidence="3 4">
    <name type="scientific">Flavobacterium suzhouense</name>
    <dbReference type="NCBI Taxonomy" id="1529638"/>
    <lineage>
        <taxon>Bacteria</taxon>
        <taxon>Pseudomonadati</taxon>
        <taxon>Bacteroidota</taxon>
        <taxon>Flavobacteriia</taxon>
        <taxon>Flavobacteriales</taxon>
        <taxon>Flavobacteriaceae</taxon>
        <taxon>Flavobacterium</taxon>
    </lineage>
</organism>
<keyword evidence="1" id="KW-0472">Membrane</keyword>
<protein>
    <submittedName>
        <fullName evidence="3">Polysaccharide deacetylase family protein</fullName>
        <ecNumber evidence="3">3.-.-.-</ecNumber>
    </submittedName>
</protein>
<dbReference type="GO" id="GO:0016787">
    <property type="term" value="F:hydrolase activity"/>
    <property type="evidence" value="ECO:0007669"/>
    <property type="project" value="UniProtKB-KW"/>
</dbReference>
<gene>
    <name evidence="3" type="ORF">ACFSR3_09125</name>
</gene>
<proteinExistence type="predicted"/>
<dbReference type="Proteomes" id="UP001597480">
    <property type="component" value="Unassembled WGS sequence"/>
</dbReference>
<feature type="transmembrane region" description="Helical" evidence="1">
    <location>
        <begin position="30"/>
        <end position="54"/>
    </location>
</feature>
<name>A0ABW5NTG9_9FLAO</name>
<feature type="transmembrane region" description="Helical" evidence="1">
    <location>
        <begin position="7"/>
        <end position="24"/>
    </location>
</feature>
<dbReference type="CDD" id="cd10917">
    <property type="entry name" value="CE4_NodB_like_6s_7s"/>
    <property type="match status" value="1"/>
</dbReference>
<evidence type="ECO:0000256" key="1">
    <source>
        <dbReference type="SAM" id="Phobius"/>
    </source>
</evidence>
<reference evidence="4" key="1">
    <citation type="journal article" date="2019" name="Int. J. Syst. Evol. Microbiol.">
        <title>The Global Catalogue of Microorganisms (GCM) 10K type strain sequencing project: providing services to taxonomists for standard genome sequencing and annotation.</title>
        <authorList>
            <consortium name="The Broad Institute Genomics Platform"/>
            <consortium name="The Broad Institute Genome Sequencing Center for Infectious Disease"/>
            <person name="Wu L."/>
            <person name="Ma J."/>
        </authorList>
    </citation>
    <scope>NUCLEOTIDE SEQUENCE [LARGE SCALE GENOMIC DNA]</scope>
    <source>
        <strain evidence="4">KCTC 42107</strain>
    </source>
</reference>
<evidence type="ECO:0000313" key="3">
    <source>
        <dbReference type="EMBL" id="MFD2602215.1"/>
    </source>
</evidence>
<dbReference type="PANTHER" id="PTHR10587">
    <property type="entry name" value="GLYCOSYL TRANSFERASE-RELATED"/>
    <property type="match status" value="1"/>
</dbReference>
<dbReference type="SUPFAM" id="SSF88713">
    <property type="entry name" value="Glycoside hydrolase/deacetylase"/>
    <property type="match status" value="1"/>
</dbReference>
<feature type="domain" description="NodB homology" evidence="2">
    <location>
        <begin position="67"/>
        <end position="243"/>
    </location>
</feature>
<dbReference type="RefSeq" id="WP_379820698.1">
    <property type="nucleotide sequence ID" value="NZ_JBHUMD010000017.1"/>
</dbReference>
<comment type="caution">
    <text evidence="3">The sequence shown here is derived from an EMBL/GenBank/DDBJ whole genome shotgun (WGS) entry which is preliminary data.</text>
</comment>
<accession>A0ABW5NTG9</accession>
<evidence type="ECO:0000259" key="2">
    <source>
        <dbReference type="PROSITE" id="PS51677"/>
    </source>
</evidence>
<dbReference type="InterPro" id="IPR011330">
    <property type="entry name" value="Glyco_hydro/deAcase_b/a-brl"/>
</dbReference>
<dbReference type="Pfam" id="PF01522">
    <property type="entry name" value="Polysacc_deac_1"/>
    <property type="match status" value="1"/>
</dbReference>
<dbReference type="PROSITE" id="PS51677">
    <property type="entry name" value="NODB"/>
    <property type="match status" value="1"/>
</dbReference>
<evidence type="ECO:0000313" key="4">
    <source>
        <dbReference type="Proteomes" id="UP001597480"/>
    </source>
</evidence>
<dbReference type="Gene3D" id="3.20.20.370">
    <property type="entry name" value="Glycoside hydrolase/deacetylase"/>
    <property type="match status" value="1"/>
</dbReference>